<dbReference type="InterPro" id="IPR035240">
    <property type="entry name" value="SprT_Zn_ribbon"/>
</dbReference>
<protein>
    <recommendedName>
        <fullName evidence="1">SprT-like domain-containing protein</fullName>
    </recommendedName>
</protein>
<dbReference type="GO" id="GO:0006950">
    <property type="term" value="P:response to stress"/>
    <property type="evidence" value="ECO:0007669"/>
    <property type="project" value="UniProtKB-ARBA"/>
</dbReference>
<organism evidence="2 3">
    <name type="scientific">Oceanospirillum multiglobuliferum</name>
    <dbReference type="NCBI Taxonomy" id="64969"/>
    <lineage>
        <taxon>Bacteria</taxon>
        <taxon>Pseudomonadati</taxon>
        <taxon>Pseudomonadota</taxon>
        <taxon>Gammaproteobacteria</taxon>
        <taxon>Oceanospirillales</taxon>
        <taxon>Oceanospirillaceae</taxon>
        <taxon>Oceanospirillum</taxon>
    </lineage>
</organism>
<dbReference type="PANTHER" id="PTHR38773">
    <property type="entry name" value="PROTEIN SPRT"/>
    <property type="match status" value="1"/>
</dbReference>
<dbReference type="STRING" id="64969.SAMN02745127_00363"/>
<dbReference type="Pfam" id="PF10263">
    <property type="entry name" value="SprT-like"/>
    <property type="match status" value="1"/>
</dbReference>
<dbReference type="OrthoDB" id="267364at2"/>
<gene>
    <name evidence="2" type="ORF">BTE48_02385</name>
</gene>
<evidence type="ECO:0000259" key="1">
    <source>
        <dbReference type="SMART" id="SM00731"/>
    </source>
</evidence>
<dbReference type="InterPro" id="IPR006640">
    <property type="entry name" value="SprT-like_domain"/>
</dbReference>
<sequence>MMFWLAKAEQHLLKNFPMPELDLSLRGRCAGQAYLQVWRVRFNLQLLSENYEHFMLNVVPHELAHLIAFREFGRRIRPHGKEWTWVMEQVLGVPAKTTHQYDVSKSANQQYTYRCGCVEREHHLTIRRHNKVAQGVSYLCKYCRQSLVFAYKKSL</sequence>
<dbReference type="Pfam" id="PF17283">
    <property type="entry name" value="Zn_ribbon_SprT"/>
    <property type="match status" value="1"/>
</dbReference>
<feature type="domain" description="SprT-like" evidence="1">
    <location>
        <begin position="5"/>
        <end position="150"/>
    </location>
</feature>
<dbReference type="EMBL" id="MTSM01000002">
    <property type="protein sequence ID" value="OPX56847.1"/>
    <property type="molecule type" value="Genomic_DNA"/>
</dbReference>
<proteinExistence type="predicted"/>
<keyword evidence="3" id="KW-1185">Reference proteome</keyword>
<dbReference type="SMART" id="SM00731">
    <property type="entry name" value="SprT"/>
    <property type="match status" value="1"/>
</dbReference>
<dbReference type="Proteomes" id="UP000191418">
    <property type="component" value="Unassembled WGS sequence"/>
</dbReference>
<dbReference type="PANTHER" id="PTHR38773:SF1">
    <property type="entry name" value="PROTEIN SPRT"/>
    <property type="match status" value="1"/>
</dbReference>
<evidence type="ECO:0000313" key="2">
    <source>
        <dbReference type="EMBL" id="OPX56847.1"/>
    </source>
</evidence>
<dbReference type="AlphaFoldDB" id="A0A1V4T8B7"/>
<accession>A0A1V4T8B7</accession>
<name>A0A1V4T8B7_9GAMM</name>
<reference evidence="2 3" key="1">
    <citation type="submission" date="2017-01" db="EMBL/GenBank/DDBJ databases">
        <title>Genome Sequencing of a Marine Spirillum, Oceanospirillum multiglobuliferum ATCC 33336, from Japan.</title>
        <authorList>
            <person name="Carney J.G."/>
            <person name="Trachtenberg A.M."/>
            <person name="Rheaume B.A."/>
            <person name="Linnane J.D."/>
            <person name="Pitts N.L."/>
            <person name="Mykles D.L."/>
            <person name="Maclea K.S."/>
        </authorList>
    </citation>
    <scope>NUCLEOTIDE SEQUENCE [LARGE SCALE GENOMIC DNA]</scope>
    <source>
        <strain evidence="2 3">ATCC 33336</strain>
    </source>
</reference>
<comment type="caution">
    <text evidence="2">The sequence shown here is derived from an EMBL/GenBank/DDBJ whole genome shotgun (WGS) entry which is preliminary data.</text>
</comment>
<evidence type="ECO:0000313" key="3">
    <source>
        <dbReference type="Proteomes" id="UP000191418"/>
    </source>
</evidence>
<dbReference type="NCBIfam" id="NF003421">
    <property type="entry name" value="PRK04860.1"/>
    <property type="match status" value="1"/>
</dbReference>